<dbReference type="InterPro" id="IPR050971">
    <property type="entry name" value="Cadherin-domain_protein"/>
</dbReference>
<dbReference type="PANTHER" id="PTHR24025:SF23">
    <property type="entry name" value="NEURAL-CADHERIN"/>
    <property type="match status" value="1"/>
</dbReference>
<keyword evidence="11" id="KW-1185">Reference proteome</keyword>
<dbReference type="GO" id="GO:0005509">
    <property type="term" value="F:calcium ion binding"/>
    <property type="evidence" value="ECO:0007669"/>
    <property type="project" value="UniProtKB-UniRule"/>
</dbReference>
<sequence>FDIDKTNGRIVTNGSLDREKVSVFTLTITAYDGAVIEKRRSTNATVIITLLDVNDNTPYFAEYPAHYIVPENTRIGETAAIIDVRDPDAGENGALNFTMLSCDLCGYFILNSTTGAFITNKSLELENSTTLLPYTNFTFNIHVADRGTPQPRAITGIVILTVIPTNEYAPVFTRTNLSLTLAENTKVGHLVVKVLATDRDIDRHGIVDYYIESGNFRKTFSIAKTNGEIILMQPLDYETYSSYKLVITAQNGQDYKKATKMTVHITVTDIPD</sequence>
<proteinExistence type="predicted"/>
<dbReference type="EMBL" id="DS985248">
    <property type="protein sequence ID" value="EDV22673.1"/>
    <property type="molecule type" value="Genomic_DNA"/>
</dbReference>
<dbReference type="SMART" id="SM00112">
    <property type="entry name" value="CA"/>
    <property type="match status" value="3"/>
</dbReference>
<dbReference type="OMA" id="NGMPINY"/>
<evidence type="ECO:0000259" key="9">
    <source>
        <dbReference type="PROSITE" id="PS50268"/>
    </source>
</evidence>
<dbReference type="eggNOG" id="KOG1219">
    <property type="taxonomic scope" value="Eukaryota"/>
</dbReference>
<dbReference type="GO" id="GO:0005886">
    <property type="term" value="C:plasma membrane"/>
    <property type="evidence" value="ECO:0007669"/>
    <property type="project" value="InterPro"/>
</dbReference>
<feature type="non-terminal residue" evidence="10">
    <location>
        <position position="272"/>
    </location>
</feature>
<dbReference type="HOGENOM" id="CLU_1025188_0_0_1"/>
<dbReference type="PhylomeDB" id="B3S2S7"/>
<feature type="domain" description="Cadherin" evidence="9">
    <location>
        <begin position="173"/>
        <end position="272"/>
    </location>
</feature>
<dbReference type="PANTHER" id="PTHR24025">
    <property type="entry name" value="DESMOGLEIN FAMILY MEMBER"/>
    <property type="match status" value="1"/>
</dbReference>
<organism evidence="10 11">
    <name type="scientific">Trichoplax adhaerens</name>
    <name type="common">Trichoplax reptans</name>
    <dbReference type="NCBI Taxonomy" id="10228"/>
    <lineage>
        <taxon>Eukaryota</taxon>
        <taxon>Metazoa</taxon>
        <taxon>Placozoa</taxon>
        <taxon>Uniplacotomia</taxon>
        <taxon>Trichoplacea</taxon>
        <taxon>Trichoplacidae</taxon>
        <taxon>Trichoplax</taxon>
    </lineage>
</organism>
<evidence type="ECO:0000313" key="11">
    <source>
        <dbReference type="Proteomes" id="UP000009022"/>
    </source>
</evidence>
<comment type="subcellular location">
    <subcellularLocation>
        <location evidence="1">Membrane</location>
    </subcellularLocation>
</comment>
<gene>
    <name evidence="10" type="ORF">TRIADDRAFT_4071</name>
</gene>
<dbReference type="Proteomes" id="UP000009022">
    <property type="component" value="Unassembled WGS sequence"/>
</dbReference>
<keyword evidence="2" id="KW-0812">Transmembrane</keyword>
<dbReference type="FunFam" id="2.60.40.60:FF:000020">
    <property type="entry name" value="Dachsous cadherin-related 1b"/>
    <property type="match status" value="1"/>
</dbReference>
<evidence type="ECO:0000256" key="3">
    <source>
        <dbReference type="ARBA" id="ARBA00022737"/>
    </source>
</evidence>
<dbReference type="InterPro" id="IPR020894">
    <property type="entry name" value="Cadherin_CS"/>
</dbReference>
<dbReference type="CTD" id="6755752"/>
<evidence type="ECO:0000256" key="7">
    <source>
        <dbReference type="ARBA" id="ARBA00023136"/>
    </source>
</evidence>
<dbReference type="Pfam" id="PF00028">
    <property type="entry name" value="Cadherin"/>
    <property type="match status" value="3"/>
</dbReference>
<dbReference type="GeneID" id="6755752"/>
<dbReference type="InterPro" id="IPR002126">
    <property type="entry name" value="Cadherin-like_dom"/>
</dbReference>
<dbReference type="STRING" id="10228.B3S2S7"/>
<dbReference type="InParanoid" id="B3S2S7"/>
<dbReference type="SUPFAM" id="SSF49313">
    <property type="entry name" value="Cadherin-like"/>
    <property type="match status" value="3"/>
</dbReference>
<reference evidence="10 11" key="1">
    <citation type="journal article" date="2008" name="Nature">
        <title>The Trichoplax genome and the nature of placozoans.</title>
        <authorList>
            <person name="Srivastava M."/>
            <person name="Begovic E."/>
            <person name="Chapman J."/>
            <person name="Putnam N.H."/>
            <person name="Hellsten U."/>
            <person name="Kawashima T."/>
            <person name="Kuo A."/>
            <person name="Mitros T."/>
            <person name="Salamov A."/>
            <person name="Carpenter M.L."/>
            <person name="Signorovitch A.Y."/>
            <person name="Moreno M.A."/>
            <person name="Kamm K."/>
            <person name="Grimwood J."/>
            <person name="Schmutz J."/>
            <person name="Shapiro H."/>
            <person name="Grigoriev I.V."/>
            <person name="Buss L.W."/>
            <person name="Schierwater B."/>
            <person name="Dellaporta S.L."/>
            <person name="Rokhsar D.S."/>
        </authorList>
    </citation>
    <scope>NUCLEOTIDE SEQUENCE [LARGE SCALE GENOMIC DNA]</scope>
    <source>
        <strain evidence="10 11">Grell-BS-1999</strain>
    </source>
</reference>
<dbReference type="InterPro" id="IPR015919">
    <property type="entry name" value="Cadherin-like_sf"/>
</dbReference>
<feature type="domain" description="Cadherin" evidence="9">
    <location>
        <begin position="1"/>
        <end position="60"/>
    </location>
</feature>
<dbReference type="PRINTS" id="PR00205">
    <property type="entry name" value="CADHERIN"/>
</dbReference>
<protein>
    <recommendedName>
        <fullName evidence="9">Cadherin domain-containing protein</fullName>
    </recommendedName>
</protein>
<evidence type="ECO:0000313" key="10">
    <source>
        <dbReference type="EMBL" id="EDV22673.1"/>
    </source>
</evidence>
<dbReference type="KEGG" id="tad:TRIADDRAFT_4071"/>
<dbReference type="OrthoDB" id="9990384at2759"/>
<dbReference type="RefSeq" id="XP_002114539.1">
    <property type="nucleotide sequence ID" value="XM_002114503.1"/>
</dbReference>
<evidence type="ECO:0000256" key="8">
    <source>
        <dbReference type="PROSITE-ProRule" id="PRU00043"/>
    </source>
</evidence>
<evidence type="ECO:0000256" key="1">
    <source>
        <dbReference type="ARBA" id="ARBA00004370"/>
    </source>
</evidence>
<evidence type="ECO:0000256" key="2">
    <source>
        <dbReference type="ARBA" id="ARBA00022692"/>
    </source>
</evidence>
<feature type="non-terminal residue" evidence="10">
    <location>
        <position position="1"/>
    </location>
</feature>
<evidence type="ECO:0000256" key="6">
    <source>
        <dbReference type="ARBA" id="ARBA00022989"/>
    </source>
</evidence>
<evidence type="ECO:0000256" key="5">
    <source>
        <dbReference type="ARBA" id="ARBA00022889"/>
    </source>
</evidence>
<dbReference type="PROSITE" id="PS00232">
    <property type="entry name" value="CADHERIN_1"/>
    <property type="match status" value="1"/>
</dbReference>
<dbReference type="CDD" id="cd11304">
    <property type="entry name" value="Cadherin_repeat"/>
    <property type="match status" value="3"/>
</dbReference>
<dbReference type="GO" id="GO:0007156">
    <property type="term" value="P:homophilic cell adhesion via plasma membrane adhesion molecules"/>
    <property type="evidence" value="ECO:0007669"/>
    <property type="project" value="InterPro"/>
</dbReference>
<keyword evidence="7" id="KW-0472">Membrane</keyword>
<keyword evidence="5" id="KW-0130">Cell adhesion</keyword>
<accession>B3S2S7</accession>
<evidence type="ECO:0000256" key="4">
    <source>
        <dbReference type="ARBA" id="ARBA00022837"/>
    </source>
</evidence>
<dbReference type="AlphaFoldDB" id="B3S2S7"/>
<keyword evidence="4 8" id="KW-0106">Calcium</keyword>
<dbReference type="PROSITE" id="PS50268">
    <property type="entry name" value="CADHERIN_2"/>
    <property type="match status" value="3"/>
</dbReference>
<feature type="domain" description="Cadherin" evidence="9">
    <location>
        <begin position="61"/>
        <end position="172"/>
    </location>
</feature>
<dbReference type="Gene3D" id="2.60.40.60">
    <property type="entry name" value="Cadherins"/>
    <property type="match status" value="3"/>
</dbReference>
<keyword evidence="6" id="KW-1133">Transmembrane helix</keyword>
<keyword evidence="3" id="KW-0677">Repeat</keyword>
<name>B3S2S7_TRIAD</name>